<dbReference type="PROSITE" id="PS50125">
    <property type="entry name" value="GUANYLATE_CYCLASE_2"/>
    <property type="match status" value="1"/>
</dbReference>
<protein>
    <submittedName>
        <fullName evidence="3">Adenylate cyclase</fullName>
    </submittedName>
</protein>
<dbReference type="InterPro" id="IPR050697">
    <property type="entry name" value="Adenylyl/Guanylyl_Cyclase_3/4"/>
</dbReference>
<dbReference type="SMART" id="SM00044">
    <property type="entry name" value="CYCc"/>
    <property type="match status" value="1"/>
</dbReference>
<feature type="domain" description="Guanylate cyclase" evidence="2">
    <location>
        <begin position="410"/>
        <end position="550"/>
    </location>
</feature>
<accession>A0A1I3KYL0</accession>
<organism evidence="3 4">
    <name type="scientific">Albimonas pacifica</name>
    <dbReference type="NCBI Taxonomy" id="1114924"/>
    <lineage>
        <taxon>Bacteria</taxon>
        <taxon>Pseudomonadati</taxon>
        <taxon>Pseudomonadota</taxon>
        <taxon>Alphaproteobacteria</taxon>
        <taxon>Rhodobacterales</taxon>
        <taxon>Paracoccaceae</taxon>
        <taxon>Albimonas</taxon>
    </lineage>
</organism>
<dbReference type="Proteomes" id="UP000199377">
    <property type="component" value="Unassembled WGS sequence"/>
</dbReference>
<dbReference type="EMBL" id="FOQH01000009">
    <property type="protein sequence ID" value="SFI77547.1"/>
    <property type="molecule type" value="Genomic_DNA"/>
</dbReference>
<dbReference type="CDD" id="cd07302">
    <property type="entry name" value="CHD"/>
    <property type="match status" value="1"/>
</dbReference>
<keyword evidence="1" id="KW-0472">Membrane</keyword>
<dbReference type="OrthoDB" id="341967at2"/>
<dbReference type="InterPro" id="IPR001054">
    <property type="entry name" value="A/G_cyclase"/>
</dbReference>
<dbReference type="STRING" id="1114924.SAMN05216258_109135"/>
<dbReference type="Gene3D" id="3.30.70.1230">
    <property type="entry name" value="Nucleotide cyclase"/>
    <property type="match status" value="1"/>
</dbReference>
<name>A0A1I3KYL0_9RHOB</name>
<dbReference type="PANTHER" id="PTHR43081:SF1">
    <property type="entry name" value="ADENYLATE CYCLASE, TERMINAL-DIFFERENTIATION SPECIFIC"/>
    <property type="match status" value="1"/>
</dbReference>
<keyword evidence="1" id="KW-1133">Transmembrane helix</keyword>
<dbReference type="SMART" id="SM01080">
    <property type="entry name" value="CHASE2"/>
    <property type="match status" value="1"/>
</dbReference>
<evidence type="ECO:0000256" key="1">
    <source>
        <dbReference type="SAM" id="Phobius"/>
    </source>
</evidence>
<dbReference type="Pfam" id="PF00211">
    <property type="entry name" value="Guanylate_cyc"/>
    <property type="match status" value="1"/>
</dbReference>
<sequence length="670" mass="68550">MAARPARRPSRRASHRVPLRASLAVAALAGAAAAGLSAFGVFATLDRAAYDQAATRLPAPEGPAPVVIVAIDEPSFEEIGLPWPWPRSLHARLIEALRAAGAAAVAVDILFADASDPAEDAALAAALGPDVTLGCDEARIETPQGVLTQRVTPAPVLAGRGARCGDVGLPLDPDGALRRLPGRADAFAAQALPTGAPTPPPGALIDMSRPPGGLPRVSVYQALDAARMLPPELLAGRVALVGFDLRAGPGGAEAGPDRFRSAWTARGAGLASGVEMHARAIETLARGRWTVPAPGWAAPLAAVAAAGAAVALARRAPPPAGAAAAAGVALVAAAACAGGLAAGVWLPPAAPAFAALAGGLGHAGLEHAAERLARRRILRAFERYLAPEMVRRLADDPQALRLGGERRTTTLMFCDLRGFTTLTERMKDRPEALTEILNRALTEIADAVLESGGMVDKFIGDCVMGVWNAPLDLPDHAARAIAAALDAAGRVERLSARIDAEARAAGRPPVGLACGIGIESGDCVVGNMGSDRRFDYTALGDAVNLAARLEGLTKRYGATILVGEGAAALAPDGPGLIELDLIAVKGRAAPTRIHAPAALWPAAGAAEVQAAALRFYRGRDWSAAVEAWTRLAAQEPAAAVYAAAMIRQAQAFRAAPPPPDWDGSVAADSK</sequence>
<dbReference type="InterPro" id="IPR029787">
    <property type="entry name" value="Nucleotide_cyclase"/>
</dbReference>
<feature type="transmembrane region" description="Helical" evidence="1">
    <location>
        <begin position="296"/>
        <end position="313"/>
    </location>
</feature>
<dbReference type="Pfam" id="PF05226">
    <property type="entry name" value="CHASE2"/>
    <property type="match status" value="1"/>
</dbReference>
<evidence type="ECO:0000313" key="4">
    <source>
        <dbReference type="Proteomes" id="UP000199377"/>
    </source>
</evidence>
<dbReference type="PANTHER" id="PTHR43081">
    <property type="entry name" value="ADENYLATE CYCLASE, TERMINAL-DIFFERENTIATION SPECIFIC-RELATED"/>
    <property type="match status" value="1"/>
</dbReference>
<feature type="transmembrane region" description="Helical" evidence="1">
    <location>
        <begin position="320"/>
        <end position="346"/>
    </location>
</feature>
<gene>
    <name evidence="3" type="ORF">SAMN05216258_109135</name>
</gene>
<dbReference type="SUPFAM" id="SSF55073">
    <property type="entry name" value="Nucleotide cyclase"/>
    <property type="match status" value="1"/>
</dbReference>
<dbReference type="AlphaFoldDB" id="A0A1I3KYL0"/>
<keyword evidence="4" id="KW-1185">Reference proteome</keyword>
<dbReference type="GO" id="GO:0035556">
    <property type="term" value="P:intracellular signal transduction"/>
    <property type="evidence" value="ECO:0007669"/>
    <property type="project" value="InterPro"/>
</dbReference>
<evidence type="ECO:0000259" key="2">
    <source>
        <dbReference type="PROSITE" id="PS50125"/>
    </source>
</evidence>
<dbReference type="GO" id="GO:0006171">
    <property type="term" value="P:cAMP biosynthetic process"/>
    <property type="evidence" value="ECO:0007669"/>
    <property type="project" value="TreeGrafter"/>
</dbReference>
<reference evidence="3 4" key="1">
    <citation type="submission" date="2016-10" db="EMBL/GenBank/DDBJ databases">
        <authorList>
            <person name="de Groot N.N."/>
        </authorList>
    </citation>
    <scope>NUCLEOTIDE SEQUENCE [LARGE SCALE GENOMIC DNA]</scope>
    <source>
        <strain evidence="3 4">CGMCC 1.11030</strain>
    </source>
</reference>
<keyword evidence="1" id="KW-0812">Transmembrane</keyword>
<dbReference type="RefSeq" id="WP_092862551.1">
    <property type="nucleotide sequence ID" value="NZ_FOQH01000009.1"/>
</dbReference>
<evidence type="ECO:0000313" key="3">
    <source>
        <dbReference type="EMBL" id="SFI77547.1"/>
    </source>
</evidence>
<dbReference type="GO" id="GO:0004016">
    <property type="term" value="F:adenylate cyclase activity"/>
    <property type="evidence" value="ECO:0007669"/>
    <property type="project" value="UniProtKB-ARBA"/>
</dbReference>
<dbReference type="InterPro" id="IPR007890">
    <property type="entry name" value="CHASE2"/>
</dbReference>
<proteinExistence type="predicted"/>